<evidence type="ECO:0000313" key="3">
    <source>
        <dbReference type="Proteomes" id="UP001432011"/>
    </source>
</evidence>
<proteinExistence type="predicted"/>
<dbReference type="Proteomes" id="UP001432011">
    <property type="component" value="Chromosome"/>
</dbReference>
<evidence type="ECO:0008006" key="4">
    <source>
        <dbReference type="Google" id="ProtNLM"/>
    </source>
</evidence>
<feature type="compositionally biased region" description="Low complexity" evidence="1">
    <location>
        <begin position="204"/>
        <end position="217"/>
    </location>
</feature>
<evidence type="ECO:0000256" key="1">
    <source>
        <dbReference type="SAM" id="MobiDB-lite"/>
    </source>
</evidence>
<sequence length="321" mass="34482">MPDKPLSFSATCALLILMAEDREMPNPELKEKYGVTITGKERTTLNEGGFVTSRKTGRSFSHVLTDKGWHHASELARDGISAPGTGFAAAAVKALVGNLQRHIVRSEHSLAEIYSRQEDLLTEVNEAPKAETTPEPIAQPPIAQPPIAQSPIPQPPVAQTPVAQTPAAQPSVAETPTTETSISGTPTAQPPVPQPPVAQPSVAETPTTETSISETPTAQPPIVETPPASVPALSSEDIETLIRKAYAQLADMPNTWVSLTQLRPLLGDAPRDKVDATLVEMTRRPDVRFVPWENQKTLTQADRDAAVVIGDQPKHRIWIGA</sequence>
<evidence type="ECO:0000313" key="2">
    <source>
        <dbReference type="EMBL" id="WUP75022.1"/>
    </source>
</evidence>
<dbReference type="EMBL" id="CP108085">
    <property type="protein sequence ID" value="WUP75022.1"/>
    <property type="molecule type" value="Genomic_DNA"/>
</dbReference>
<gene>
    <name evidence="2" type="ORF">OG913_37690</name>
</gene>
<accession>A0ABZ1SRH5</accession>
<protein>
    <recommendedName>
        <fullName evidence="4">MarR family transcriptional regulator</fullName>
    </recommendedName>
</protein>
<keyword evidence="3" id="KW-1185">Reference proteome</keyword>
<organism evidence="2 3">
    <name type="scientific">Microbispora hainanensis</name>
    <dbReference type="NCBI Taxonomy" id="568844"/>
    <lineage>
        <taxon>Bacteria</taxon>
        <taxon>Bacillati</taxon>
        <taxon>Actinomycetota</taxon>
        <taxon>Actinomycetes</taxon>
        <taxon>Streptosporangiales</taxon>
        <taxon>Streptosporangiaceae</taxon>
        <taxon>Microbispora</taxon>
    </lineage>
</organism>
<reference evidence="2" key="1">
    <citation type="submission" date="2022-10" db="EMBL/GenBank/DDBJ databases">
        <title>The complete genomes of actinobacterial strains from the NBC collection.</title>
        <authorList>
            <person name="Joergensen T.S."/>
            <person name="Alvarez Arevalo M."/>
            <person name="Sterndorff E.B."/>
            <person name="Faurdal D."/>
            <person name="Vuksanovic O."/>
            <person name="Mourched A.-S."/>
            <person name="Charusanti P."/>
            <person name="Shaw S."/>
            <person name="Blin K."/>
            <person name="Weber T."/>
        </authorList>
    </citation>
    <scope>NUCLEOTIDE SEQUENCE</scope>
    <source>
        <strain evidence="2">NBC_00254</strain>
    </source>
</reference>
<name>A0ABZ1SRH5_9ACTN</name>
<feature type="compositionally biased region" description="Pro residues" evidence="1">
    <location>
        <begin position="188"/>
        <end position="198"/>
    </location>
</feature>
<feature type="compositionally biased region" description="Low complexity" evidence="1">
    <location>
        <begin position="159"/>
        <end position="170"/>
    </location>
</feature>
<feature type="region of interest" description="Disordered" evidence="1">
    <location>
        <begin position="128"/>
        <end position="231"/>
    </location>
</feature>
<feature type="compositionally biased region" description="Polar residues" evidence="1">
    <location>
        <begin position="172"/>
        <end position="184"/>
    </location>
</feature>
<dbReference type="RefSeq" id="WP_328709400.1">
    <property type="nucleotide sequence ID" value="NZ_CP108085.1"/>
</dbReference>